<keyword evidence="2" id="KW-1185">Reference proteome</keyword>
<protein>
    <submittedName>
        <fullName evidence="1">Uncharacterized protein</fullName>
    </submittedName>
</protein>
<name>A0ACD0P309_9BASI</name>
<evidence type="ECO:0000313" key="1">
    <source>
        <dbReference type="EMBL" id="PWN52490.1"/>
    </source>
</evidence>
<proteinExistence type="predicted"/>
<gene>
    <name evidence="1" type="ORF">IE53DRAFT_367158</name>
</gene>
<accession>A0ACD0P309</accession>
<dbReference type="Proteomes" id="UP000245626">
    <property type="component" value="Unassembled WGS sequence"/>
</dbReference>
<sequence>MTVAARRSTRLSAISSSSSDPITSPLHPTSNQSTRQARRSNARISSLTATTSSSSTTSPDVLPTIAAKTAASKARKKGVTGNERRLEDILADQDDEGGDGDMSMGFALASSRPPPPPSFTTASKGKARSNPAMTTTATSTSSSASALIPSTSKTSRSRRSDAASQPDPPAPDVEVDEKRKASTKTASSGKSTTRRPRKTFNEEAEGDFIFTRESKASGTNGHSTIASSAASTSSHSSSAPSGSMGPPTLGGPPARKKRAVEPAAKSSESRSAQQPRVASRTIIERLPIDELGGETPIIRRNQAYRLGLGAVPSAVASSSAARGTGAGDGASGRRSSLGLKGMRRMSSLRDGTAAYPHSDVPEHELYRHCSVDLPPVVRMKHLAGWCLNRSTDQAYGLAEVPPPTAASTSKTKVKSKSKKGQEAFSLPPLTLEEREAVAGVRPLMEEIVEKTLRDLNDGVFGISWMGRETKVDSGPSLQPHPRNVSNRANVDRLASLVDAMSRESLAWTTARERLREFEKETAALEALLSEERISLRKDPTSLVMDADEEQEVGWTKEDLDEEGLAQMEGARKALAWLDSLRSGSQQAGTNPSTNGNKAKAAGSNKGKGKVKAGREEEDSDVAGSEYDPRWKDVEFNIDLLRSRSHQFSQLEKISSRYVRTVSAQAAQSLRDRTKTTYAKAPVSKKNLSTTVASSSKGRGSTAAKASSSNSNEEGAADQQDANQQARMENLLSGIRESSGLVEVGVDGKEEGREEGVVREGEEDDLPVRRGSPDESDAIDVLRAFASVAGTGNSAENRA</sequence>
<evidence type="ECO:0000313" key="2">
    <source>
        <dbReference type="Proteomes" id="UP000245626"/>
    </source>
</evidence>
<organism evidence="1 2">
    <name type="scientific">Violaceomyces palustris</name>
    <dbReference type="NCBI Taxonomy" id="1673888"/>
    <lineage>
        <taxon>Eukaryota</taxon>
        <taxon>Fungi</taxon>
        <taxon>Dikarya</taxon>
        <taxon>Basidiomycota</taxon>
        <taxon>Ustilaginomycotina</taxon>
        <taxon>Ustilaginomycetes</taxon>
        <taxon>Violaceomycetales</taxon>
        <taxon>Violaceomycetaceae</taxon>
        <taxon>Violaceomyces</taxon>
    </lineage>
</organism>
<dbReference type="EMBL" id="KZ819774">
    <property type="protein sequence ID" value="PWN52490.1"/>
    <property type="molecule type" value="Genomic_DNA"/>
</dbReference>
<reference evidence="1 2" key="1">
    <citation type="journal article" date="2018" name="Mol. Biol. Evol.">
        <title>Broad Genomic Sampling Reveals a Smut Pathogenic Ancestry of the Fungal Clade Ustilaginomycotina.</title>
        <authorList>
            <person name="Kijpornyongpan T."/>
            <person name="Mondo S.J."/>
            <person name="Barry K."/>
            <person name="Sandor L."/>
            <person name="Lee J."/>
            <person name="Lipzen A."/>
            <person name="Pangilinan J."/>
            <person name="LaButti K."/>
            <person name="Hainaut M."/>
            <person name="Henrissat B."/>
            <person name="Grigoriev I.V."/>
            <person name="Spatafora J.W."/>
            <person name="Aime M.C."/>
        </authorList>
    </citation>
    <scope>NUCLEOTIDE SEQUENCE [LARGE SCALE GENOMIC DNA]</scope>
    <source>
        <strain evidence="1 2">SA 807</strain>
    </source>
</reference>